<proteinExistence type="predicted"/>
<name>A0ACB9VG40_9CETA</name>
<gene>
    <name evidence="1" type="ORF">MJG53_003208</name>
</gene>
<reference evidence="1" key="1">
    <citation type="submission" date="2022-03" db="EMBL/GenBank/DDBJ databases">
        <title>Genomic analyses of argali, domestic sheep and their hybrids provide insights into chromosomal evolution, heterosis and genetic basis of agronomic traits.</title>
        <authorList>
            <person name="Li M."/>
        </authorList>
    </citation>
    <scope>NUCLEOTIDE SEQUENCE</scope>
    <source>
        <strain evidence="1">F1 hybrid</strain>
    </source>
</reference>
<sequence length="1309" mass="148755">MQWDNQAQAPQLLRLCTSAQEPRLLSPACHSFRSPNTVEPALRNERSRHIERNHRNIQGELYLHNFLVGPTSVCCMPVTGLALEEGWIGGKVIIRAVLFSVELGEFDMGMTWLPVVGETQFDKVKMRHLGLDEIAMTHSRAFGIVWKGEKEQTMSIALKQVFNKDKTFRPKRKFEPGTQRFELHKRAQASLNSGVDLKAAVQLPSGEDQNDWVAVHVVDFFNRINLIYGTICEFCTERTCPVMSGGPKYEYRWQDDLKYKKPTALPAPQYMNLLMDWIEVQINNEDIFPTCVGVPFPKNFLQICKKILCRLFRVFVHVYIHHFDRVIVMGAEAHVNTCYKHFYYFVTEMNLIDRKELEPLILGDSCGVLQFSLQFLSWSFVNVIAVVSLSSPSEVRNYFQSQDKLFNETTTTAPPEEVSHEETINATTSEDNQRDQFFQPIPNSDVNATWEDNTARAQEAKLKLMLGISLMTLFLFVVLLAICSAMLYKMKMMKYKQACQTGEYSVNPELATLSYFHPSEGVSDTSFSKSAESSTFWGTTSSELKKSDTRSKSRTTDVTSTASEENEESDIIQSMTMEQLERINKEIKSVKTEVEEKQKMLPRFTLALEELSQSPMASLSDTNVKQGFPENSLLPQEKWNEPSKNKESQPTKYLMDHTCPATDLEYDPLLNYSVALLGASKGRQGETDSQPFWKKSVGKNCRKSLESQRPYVSPIRIKINLQDSDEDDLVMDVPPIIPVSRKSKRFRGFKYQNMEERIQVVPLEERNLQISGIEEEKTGETQLTTYREDDSNKLEPSRSLMKTSLDTKTEINMCGVQNHISKMGSFGGEKMHVCISGENMSYAPPRDKEIQTGSHSERYPKRTRHVKTTDDTRKEETEWLSSPGQLQFSYADDHLKGKVLTAPDDSQDLTIFDDGRLVEFGLDKEYTGDDTPSDSDDTMKECLQIFSEFTQTQGHEGETAKQAKIEEKVIDEHYSSQNMYVNMAINTLKKLRDQGLTGIMLYRHLKDYLLTEEQLRENNYPQPNPEKPGSILLTPGMTKTGVNNPSRKTCCRCGKVYGVTSTGRHSRTEECHYRFGRVLSHKVLGGLERQYSCCKGVLGSPGCQVTKHHVHNQKENLGGFVKTLVKFPALDGNPRVFAVSCEVCYTAKGLELTRVTVVDPSLQVIYDTFVKPDEEVIDYNTRFSGVVEDDLKNTKTSVRDVQAILLNLFSADTILIGHSFEHSLYALKLIHTSVVDTTVLFPHPLGLPHRRSLKGLVADYLQRVIQDEGKGPTLNRLIKCNRGHSSSENATAFMELVLWKVKDDLKGKK</sequence>
<protein>
    <submittedName>
        <fullName evidence="1">Uncharacterized protein</fullName>
    </submittedName>
</protein>
<accession>A0ACB9VG40</accession>
<organism evidence="1 2">
    <name type="scientific">Ovis ammon polii x Ovis aries</name>
    <dbReference type="NCBI Taxonomy" id="2918886"/>
    <lineage>
        <taxon>Eukaryota</taxon>
        <taxon>Metazoa</taxon>
        <taxon>Chordata</taxon>
        <taxon>Craniata</taxon>
        <taxon>Vertebrata</taxon>
        <taxon>Euteleostomi</taxon>
        <taxon>Mammalia</taxon>
        <taxon>Eutheria</taxon>
        <taxon>Laurasiatheria</taxon>
        <taxon>Artiodactyla</taxon>
        <taxon>Ruminantia</taxon>
        <taxon>Pecora</taxon>
        <taxon>Bovidae</taxon>
        <taxon>Caprinae</taxon>
        <taxon>Ovis</taxon>
    </lineage>
</organism>
<dbReference type="Proteomes" id="UP001057279">
    <property type="component" value="Linkage Group LG02"/>
</dbReference>
<evidence type="ECO:0000313" key="2">
    <source>
        <dbReference type="Proteomes" id="UP001057279"/>
    </source>
</evidence>
<dbReference type="EMBL" id="CM043027">
    <property type="protein sequence ID" value="KAI4588800.1"/>
    <property type="molecule type" value="Genomic_DNA"/>
</dbReference>
<evidence type="ECO:0000313" key="1">
    <source>
        <dbReference type="EMBL" id="KAI4588800.1"/>
    </source>
</evidence>
<keyword evidence="2" id="KW-1185">Reference proteome</keyword>
<comment type="caution">
    <text evidence="1">The sequence shown here is derived from an EMBL/GenBank/DDBJ whole genome shotgun (WGS) entry which is preliminary data.</text>
</comment>